<feature type="region of interest" description="Disordered" evidence="1">
    <location>
        <begin position="390"/>
        <end position="409"/>
    </location>
</feature>
<gene>
    <name evidence="2" type="ORF">PR048_025459</name>
</gene>
<organism evidence="2 3">
    <name type="scientific">Dryococelus australis</name>
    <dbReference type="NCBI Taxonomy" id="614101"/>
    <lineage>
        <taxon>Eukaryota</taxon>
        <taxon>Metazoa</taxon>
        <taxon>Ecdysozoa</taxon>
        <taxon>Arthropoda</taxon>
        <taxon>Hexapoda</taxon>
        <taxon>Insecta</taxon>
        <taxon>Pterygota</taxon>
        <taxon>Neoptera</taxon>
        <taxon>Polyneoptera</taxon>
        <taxon>Phasmatodea</taxon>
        <taxon>Verophasmatodea</taxon>
        <taxon>Anareolatae</taxon>
        <taxon>Phasmatidae</taxon>
        <taxon>Eurycanthinae</taxon>
        <taxon>Dryococelus</taxon>
    </lineage>
</organism>
<evidence type="ECO:0000256" key="1">
    <source>
        <dbReference type="SAM" id="MobiDB-lite"/>
    </source>
</evidence>
<keyword evidence="3" id="KW-1185">Reference proteome</keyword>
<proteinExistence type="predicted"/>
<evidence type="ECO:0000313" key="2">
    <source>
        <dbReference type="EMBL" id="KAJ8874593.1"/>
    </source>
</evidence>
<protein>
    <recommendedName>
        <fullName evidence="4">Reverse transcriptase domain-containing protein</fullName>
    </recommendedName>
</protein>
<feature type="region of interest" description="Disordered" evidence="1">
    <location>
        <begin position="1326"/>
        <end position="1365"/>
    </location>
</feature>
<feature type="region of interest" description="Disordered" evidence="1">
    <location>
        <begin position="361"/>
        <end position="381"/>
    </location>
</feature>
<reference evidence="2 3" key="1">
    <citation type="submission" date="2023-02" db="EMBL/GenBank/DDBJ databases">
        <title>LHISI_Scaffold_Assembly.</title>
        <authorList>
            <person name="Stuart O.P."/>
            <person name="Cleave R."/>
            <person name="Magrath M.J.L."/>
            <person name="Mikheyev A.S."/>
        </authorList>
    </citation>
    <scope>NUCLEOTIDE SEQUENCE [LARGE SCALE GENOMIC DNA]</scope>
    <source>
        <strain evidence="2">Daus_M_001</strain>
        <tissue evidence="2">Leg muscle</tissue>
    </source>
</reference>
<feature type="region of interest" description="Disordered" evidence="1">
    <location>
        <begin position="427"/>
        <end position="450"/>
    </location>
</feature>
<dbReference type="Proteomes" id="UP001159363">
    <property type="component" value="Chromosome 9"/>
</dbReference>
<dbReference type="InterPro" id="IPR036691">
    <property type="entry name" value="Endo/exonu/phosph_ase_sf"/>
</dbReference>
<sequence>MLPNEWVVVRKAARTTQPIMNLNIKTQTTNTYIEQRPRVFLSNMPQHLPPVTTRLDVRPRTKMRLQDVSRNQIIHNVHTRRTLATLQAMLEVSAIVSNAYIGNDSSRNGEAAPRYPVMSNSCIPHGHKSHSGKGLRGINVAGCYSPLLRHCPRPTECSNGANCGLFHDSQLLLRPLCRLLADARRTRYGFSSVVARGCSADMLQPAYRNNPSGMHEEWGYATFSFQHGAAEKRSIQRRNGAAVTLMWAYRLLDWLHEAIRGRAIRLIGYRILRRVSWPVGLPAVNLLVPRYLGQSRQQKLRNTRQHVVRGLSTFAANNPQDSFRRAARRFPTQHSTYSDGAIRWARSIAGVGGGKLEIPEKARRHESHSRTSGVTRPGIEPGSPWWEASGLTTQPPRQHRHVVTSRPADMHKRARHYAVLLGRRPPRSTLGRVRRGSQRDSSTRDTDCPFARGIRQRPLCKQTRGFSDTHVYSPSSADCHFTVLTLIASKIDTENCCTIRVQSWTGDRDEVHFESPKLAVPKLDPRSAAIIEESEIQNHEISSVQHFYIGTKRKLDPGSELGSFDLGSGKMLVQPGISRGNRTKRTTNHIRLRLQDYCTMAYAHAMDILLFQEVTQPQFPYFKNRNMYTKVGTNSRGTCITTRNGYQLANVRTHPSGHIIPGTLLKPLTPSGTEPVQLALCVNIYAPSGAQHKTARTEFFRTEILPFLEGDRTNIIFGGDVNSVLNLLDHRSGLYPTNTALQELATAIQGGDVSVRSYDVIPAAFADHSLVLCTIDCPPRTPVRGRNYWRLHTTLVGQDEVVSDFRQRYADAADWRERCAKPDVRQLFQFHRARCRHEQASVLYFYERALRHLDNTAPTGTNVRDTARRLKEKILHIRRNNMEQHMQFFHACTTLQQERLSIQALASEQKMCAKRHVGAIRTVAGTTLRDPVSIAAAFLDHYSRLYSEQTIDNYAGAPFVHSITNRLSEDSSDLLHCQIMDEEVALIIQHTPEKKPITLLCTDYKILAHLFANRLKHVLSDIVGPEQCCAVRNTSVIQGPAVLRDVHLIDKLTPGPVSLLNIDLEKAFDRLWYVAHLFPMPKATKAQIRRYIGWFMWRGYLFRANREQLLLPADRGGLGLVDLKLKARTLFEKTTIQQFTSENREVTSLHRAVWTNDHILPRHYLQALRGVKQTLVELPAGTLSFLDLTAFPTVRRRAVVWLLMNVIDFTVNTRTPFRLPEFVDRLRRARVDSPVRSPKVVSSCFFLARHLLLTSLLVHADEITMAGRCRHVCPGGPATAESRACRRGDAYVVTRLGNKCKRGDRMREIYGMRERECERQERRWNERMRDKREEGERERNERERGKRKRGREGCNERNIVNEGGKIRDRMRKLKIKKERESME</sequence>
<evidence type="ECO:0008006" key="4">
    <source>
        <dbReference type="Google" id="ProtNLM"/>
    </source>
</evidence>
<accession>A0ABQ9GRE5</accession>
<dbReference type="EMBL" id="JARBHB010000010">
    <property type="protein sequence ID" value="KAJ8874593.1"/>
    <property type="molecule type" value="Genomic_DNA"/>
</dbReference>
<feature type="compositionally biased region" description="Basic and acidic residues" evidence="1">
    <location>
        <begin position="1326"/>
        <end position="1344"/>
    </location>
</feature>
<dbReference type="Gene3D" id="3.60.10.10">
    <property type="entry name" value="Endonuclease/exonuclease/phosphatase"/>
    <property type="match status" value="1"/>
</dbReference>
<evidence type="ECO:0000313" key="3">
    <source>
        <dbReference type="Proteomes" id="UP001159363"/>
    </source>
</evidence>
<dbReference type="SUPFAM" id="SSF56219">
    <property type="entry name" value="DNase I-like"/>
    <property type="match status" value="1"/>
</dbReference>
<name>A0ABQ9GRE5_9NEOP</name>
<comment type="caution">
    <text evidence="2">The sequence shown here is derived from an EMBL/GenBank/DDBJ whole genome shotgun (WGS) entry which is preliminary data.</text>
</comment>
<feature type="compositionally biased region" description="Basic and acidic residues" evidence="1">
    <location>
        <begin position="437"/>
        <end position="447"/>
    </location>
</feature>